<name>A0A8T1M4T9_CLOSI</name>
<sequence length="844" mass="96374">MKHLRSRVTLFGRVEGNNVVFCIDKSGSINKYWDVVCTHLVEHICLLEARRRQMRFNVIVFDDHVECFRSKLIRFSPHIIFELRKWLQNMVHASTSYLLPAIMAAFTQPFVEAVYMVTVGTGALEGPELFHHLPVLCNSRPLHSKLLVENNNLHMKVLRLMAKLTAYSCCANSSLCLVNVQFRGVFVHVNPSKWSPVIPSHLFGKPNDCLQHIVRSWISWNTRNYDASGISEEEKVTKVAISEYPSTSETKCEHIEHQSSNKEEGSVCHRSAQTSVKSRTDIVRNNIAKEADNSFEEVGKPASLPARQTDDTSIPQTKQLYERDTYSAPEYIQGGSVNRAIDISRYRTARSFMSGHSGLDRWSDYPEWAPSAGLLLMGRCVLAPNQNDRGKLYLGTVISEVNESTFLVNFGHPNEKSFYSEYIQEIHVMDILSYLDLHRHEIREGDSVLVPQSALEQYDEMACEPGSSSYYLEPFYMAIVEDGYERRCAKKDLLKSETTCLSVRIIPNVHTFGYQEKFSAGQLYKVRPNAAVWIPSWLVTKLSQKRQSSVSAKNLPDDFGKDAREFTPTENLRCDALPIKPFHSLLPHAHGDTTLSPIKADYTTQQIEEMAENIQPACNKTFSESIPLSSSSGDDGEQDQPPGVVEKTWSLSKFEDTEGRRIYREFRNAFKSVDRTSAFKIKGIDWPGSQHRQSQKPERPHWKYWGHKPIPDLLDPPFHEPYRDNPDRRYATIATDIVGRPDVHFSSVSSRPMQPFNYRDSTRIHLALREPSTFLADSRSEWQRSTPSVRYVTEPRPLRAVSAAVPGHGSNKIFWPKLDSVGLAMHDYHRERILLQLKNQQKHG</sequence>
<feature type="region of interest" description="Disordered" evidence="1">
    <location>
        <begin position="295"/>
        <end position="314"/>
    </location>
</feature>
<proteinExistence type="predicted"/>
<keyword evidence="3" id="KW-1185">Reference proteome</keyword>
<dbReference type="Proteomes" id="UP000286415">
    <property type="component" value="Unassembled WGS sequence"/>
</dbReference>
<organism evidence="2 3">
    <name type="scientific">Clonorchis sinensis</name>
    <name type="common">Chinese liver fluke</name>
    <dbReference type="NCBI Taxonomy" id="79923"/>
    <lineage>
        <taxon>Eukaryota</taxon>
        <taxon>Metazoa</taxon>
        <taxon>Spiralia</taxon>
        <taxon>Lophotrochozoa</taxon>
        <taxon>Platyhelminthes</taxon>
        <taxon>Trematoda</taxon>
        <taxon>Digenea</taxon>
        <taxon>Opisthorchiida</taxon>
        <taxon>Opisthorchiata</taxon>
        <taxon>Opisthorchiidae</taxon>
        <taxon>Clonorchis</taxon>
    </lineage>
</organism>
<dbReference type="InterPro" id="IPR036465">
    <property type="entry name" value="vWFA_dom_sf"/>
</dbReference>
<dbReference type="PANTHER" id="PTHR14343:SF5">
    <property type="entry name" value="DUF4537 DOMAIN-CONTAINING PROTEIN"/>
    <property type="match status" value="1"/>
</dbReference>
<dbReference type="PANTHER" id="PTHR14343">
    <property type="entry name" value="VWFA DOMAIN-CONTAINING PROTEIN"/>
    <property type="match status" value="1"/>
</dbReference>
<evidence type="ECO:0000313" key="3">
    <source>
        <dbReference type="Proteomes" id="UP000286415"/>
    </source>
</evidence>
<evidence type="ECO:0000313" key="2">
    <source>
        <dbReference type="EMBL" id="KAG5443836.1"/>
    </source>
</evidence>
<dbReference type="AlphaFoldDB" id="A0A8T1M4T9"/>
<gene>
    <name evidence="2" type="ORF">CSKR_202880</name>
</gene>
<evidence type="ECO:0000256" key="1">
    <source>
        <dbReference type="SAM" id="MobiDB-lite"/>
    </source>
</evidence>
<evidence type="ECO:0008006" key="4">
    <source>
        <dbReference type="Google" id="ProtNLM"/>
    </source>
</evidence>
<protein>
    <recommendedName>
        <fullName evidence="4">DUF4537 domain-containing protein</fullName>
    </recommendedName>
</protein>
<dbReference type="SUPFAM" id="SSF53300">
    <property type="entry name" value="vWA-like"/>
    <property type="match status" value="1"/>
</dbReference>
<comment type="caution">
    <text evidence="2">The sequence shown here is derived from an EMBL/GenBank/DDBJ whole genome shotgun (WGS) entry which is preliminary data.</text>
</comment>
<accession>A0A8T1M4T9</accession>
<reference evidence="2 3" key="2">
    <citation type="journal article" date="2021" name="Genomics">
        <title>High-quality reference genome for Clonorchis sinensis.</title>
        <authorList>
            <person name="Young N.D."/>
            <person name="Stroehlein A.J."/>
            <person name="Kinkar L."/>
            <person name="Wang T."/>
            <person name="Sohn W.M."/>
            <person name="Chang B.C.H."/>
            <person name="Kaur P."/>
            <person name="Weisz D."/>
            <person name="Dudchenko O."/>
            <person name="Aiden E.L."/>
            <person name="Korhonen P.K."/>
            <person name="Gasser R.B."/>
        </authorList>
    </citation>
    <scope>NUCLEOTIDE SEQUENCE [LARGE SCALE GENOMIC DNA]</scope>
    <source>
        <strain evidence="2">Cs-k2</strain>
    </source>
</reference>
<reference evidence="2 3" key="1">
    <citation type="journal article" date="2018" name="Biotechnol. Adv.">
        <title>Improved genomic resources and new bioinformatic workflow for the carcinogenic parasite Clonorchis sinensis: Biotechnological implications.</title>
        <authorList>
            <person name="Wang D."/>
            <person name="Korhonen P.K."/>
            <person name="Gasser R.B."/>
            <person name="Young N.D."/>
        </authorList>
    </citation>
    <scope>NUCLEOTIDE SEQUENCE [LARGE SCALE GENOMIC DNA]</scope>
    <source>
        <strain evidence="2">Cs-k2</strain>
    </source>
</reference>
<dbReference type="OrthoDB" id="6241467at2759"/>
<feature type="region of interest" description="Disordered" evidence="1">
    <location>
        <begin position="623"/>
        <end position="645"/>
    </location>
</feature>
<dbReference type="EMBL" id="NIRI02000056">
    <property type="protein sequence ID" value="KAG5443836.1"/>
    <property type="molecule type" value="Genomic_DNA"/>
</dbReference>